<comment type="caution">
    <text evidence="2">The sequence shown here is derived from an EMBL/GenBank/DDBJ whole genome shotgun (WGS) entry which is preliminary data.</text>
</comment>
<dbReference type="RefSeq" id="WP_103777842.1">
    <property type="nucleotide sequence ID" value="NZ_PQLX01000007.1"/>
</dbReference>
<keyword evidence="1" id="KW-0732">Signal</keyword>
<accession>A0A2S4RTP7</accession>
<proteinExistence type="predicted"/>
<dbReference type="SUPFAM" id="SSF49401">
    <property type="entry name" value="Bacterial adhesins"/>
    <property type="match status" value="1"/>
</dbReference>
<dbReference type="Proteomes" id="UP000237003">
    <property type="component" value="Unassembled WGS sequence"/>
</dbReference>
<evidence type="ECO:0000313" key="3">
    <source>
        <dbReference type="Proteomes" id="UP000237003"/>
    </source>
</evidence>
<reference evidence="2 3" key="1">
    <citation type="submission" date="2018-01" db="EMBL/GenBank/DDBJ databases">
        <title>Complete genome sequences of 14 Citrobacter spp. isolated from plant in Canada.</title>
        <authorList>
            <person name="Bhandare S.G."/>
            <person name="Colavecchio A."/>
            <person name="Jeukens J."/>
            <person name="Emond-Rheault J.-G."/>
            <person name="Freschi L."/>
            <person name="Hamel J."/>
            <person name="Kukavica-Ibrulj I."/>
            <person name="Levesque R."/>
            <person name="Goodridge L."/>
        </authorList>
    </citation>
    <scope>NUCLEOTIDE SEQUENCE [LARGE SCALE GENOMIC DNA]</scope>
    <source>
        <strain evidence="2 3">S1285</strain>
    </source>
</reference>
<dbReference type="AlphaFoldDB" id="A0A2S4RTP7"/>
<organism evidence="2 3">
    <name type="scientific">Citrobacter amalonaticus</name>
    <dbReference type="NCBI Taxonomy" id="35703"/>
    <lineage>
        <taxon>Bacteria</taxon>
        <taxon>Pseudomonadati</taxon>
        <taxon>Pseudomonadota</taxon>
        <taxon>Gammaproteobacteria</taxon>
        <taxon>Enterobacterales</taxon>
        <taxon>Enterobacteriaceae</taxon>
        <taxon>Citrobacter</taxon>
    </lineage>
</organism>
<dbReference type="Gene3D" id="2.60.40.1090">
    <property type="entry name" value="Fimbrial-type adhesion domain"/>
    <property type="match status" value="1"/>
</dbReference>
<dbReference type="InterPro" id="IPR036937">
    <property type="entry name" value="Adhesion_dom_fimbrial_sf"/>
</dbReference>
<dbReference type="OrthoDB" id="9943233at2"/>
<protein>
    <recommendedName>
        <fullName evidence="4">Fimbrial protein</fullName>
    </recommendedName>
</protein>
<dbReference type="EMBL" id="PQLX01000007">
    <property type="protein sequence ID" value="POU63374.1"/>
    <property type="molecule type" value="Genomic_DNA"/>
</dbReference>
<dbReference type="InterPro" id="IPR008966">
    <property type="entry name" value="Adhesion_dom_sf"/>
</dbReference>
<name>A0A2S4RTP7_CITAM</name>
<sequence length="188" mass="19753">MNKFNLKGKSVFITGSLCAVMLSGSALAEKVDFTASTHINRGTCTLSSGSDGLTYEFGNVTPVEAFAGTKNVEQSFKLNNCVAVNNMSLSLSSTSTADIASGAYQGKWVVPATGGATGVAFRTEVKNGATGTYYSLQADNKTMNTGTEKFSPEWSVYIKTTIVPTVDAYSKMVSGSLNSTAVVNITYL</sequence>
<evidence type="ECO:0008006" key="4">
    <source>
        <dbReference type="Google" id="ProtNLM"/>
    </source>
</evidence>
<dbReference type="GO" id="GO:0009289">
    <property type="term" value="C:pilus"/>
    <property type="evidence" value="ECO:0007669"/>
    <property type="project" value="InterPro"/>
</dbReference>
<feature type="signal peptide" evidence="1">
    <location>
        <begin position="1"/>
        <end position="28"/>
    </location>
</feature>
<gene>
    <name evidence="2" type="ORF">C3430_18425</name>
</gene>
<feature type="chain" id="PRO_5015566322" description="Fimbrial protein" evidence="1">
    <location>
        <begin position="29"/>
        <end position="188"/>
    </location>
</feature>
<dbReference type="GO" id="GO:0007155">
    <property type="term" value="P:cell adhesion"/>
    <property type="evidence" value="ECO:0007669"/>
    <property type="project" value="InterPro"/>
</dbReference>
<evidence type="ECO:0000256" key="1">
    <source>
        <dbReference type="SAM" id="SignalP"/>
    </source>
</evidence>
<evidence type="ECO:0000313" key="2">
    <source>
        <dbReference type="EMBL" id="POU63374.1"/>
    </source>
</evidence>